<keyword evidence="6" id="KW-0812">Transmembrane</keyword>
<dbReference type="SUPFAM" id="SSF56300">
    <property type="entry name" value="Metallo-dependent phosphatases"/>
    <property type="match status" value="1"/>
</dbReference>
<dbReference type="PANTHER" id="PTHR10340:SF55">
    <property type="entry name" value="ENDOPOLYPHOSPHATASE"/>
    <property type="match status" value="1"/>
</dbReference>
<evidence type="ECO:0000313" key="16">
    <source>
        <dbReference type="Proteomes" id="UP001283341"/>
    </source>
</evidence>
<evidence type="ECO:0000256" key="9">
    <source>
        <dbReference type="ARBA" id="ARBA00022989"/>
    </source>
</evidence>
<comment type="caution">
    <text evidence="15">The sequence shown here is derived from an EMBL/GenBank/DDBJ whole genome shotgun (WGS) entry which is preliminary data.</text>
</comment>
<feature type="region of interest" description="Disordered" evidence="12">
    <location>
        <begin position="532"/>
        <end position="576"/>
    </location>
</feature>
<evidence type="ECO:0000256" key="3">
    <source>
        <dbReference type="ARBA" id="ARBA00012459"/>
    </source>
</evidence>
<keyword evidence="13" id="KW-0732">Signal</keyword>
<feature type="compositionally biased region" description="Basic residues" evidence="12">
    <location>
        <begin position="734"/>
        <end position="760"/>
    </location>
</feature>
<evidence type="ECO:0000256" key="6">
    <source>
        <dbReference type="ARBA" id="ARBA00022692"/>
    </source>
</evidence>
<keyword evidence="5" id="KW-0926">Vacuole</keyword>
<keyword evidence="9" id="KW-1133">Transmembrane helix</keyword>
<organism evidence="15 16">
    <name type="scientific">Apodospora peruviana</name>
    <dbReference type="NCBI Taxonomy" id="516989"/>
    <lineage>
        <taxon>Eukaryota</taxon>
        <taxon>Fungi</taxon>
        <taxon>Dikarya</taxon>
        <taxon>Ascomycota</taxon>
        <taxon>Pezizomycotina</taxon>
        <taxon>Sordariomycetes</taxon>
        <taxon>Sordariomycetidae</taxon>
        <taxon>Sordariales</taxon>
        <taxon>Lasiosphaeriaceae</taxon>
        <taxon>Apodospora</taxon>
    </lineage>
</organism>
<evidence type="ECO:0000256" key="10">
    <source>
        <dbReference type="ARBA" id="ARBA00023136"/>
    </source>
</evidence>
<dbReference type="FunFam" id="3.60.21.10:FF:000082">
    <property type="entry name" value="Endopolyphosphatase"/>
    <property type="match status" value="1"/>
</dbReference>
<evidence type="ECO:0000256" key="4">
    <source>
        <dbReference type="ARBA" id="ARBA00014458"/>
    </source>
</evidence>
<protein>
    <recommendedName>
        <fullName evidence="4">Endopolyphosphatase</fullName>
        <ecNumber evidence="3">3.6.1.10</ecNumber>
    </recommendedName>
</protein>
<sequence length="784" mass="89132">MALLATLLIVVSGSRTRPGPPKPSLKLNFLSLEPPALVCPPCFLAAQYNLLCKDLFNQNARPEAPFSSFSMALQRILGLTLLCYGVIASPLGFASGTAPAFRAASPRKLHGRFLHITDLHPDSFYKPHSSTAEEDACHRGNGSAGTYGTEASDCDAPYALVNATFDWIAVNLRDQIDFIVWTGDSARHDSDEEIPRTQAQVLDSNRYVADKFANILGDATADRGLVIPVVPTFGNNDILPHNIMMPGPNKWLKYYTDVWRRFIPEEQRHSFEFGGWFYVEVIPGRLAVFSLNTLYFFDRNAGVDDCAKPSEPGYKQLEWLRIQLQFMRERGMKAILMGHVPPARTDSKQLWSEPCWQKYTLWLRQFRDVVVIGLYGHMNIDHFLLQDTRDIDMALLSDPTNDAFSTREVMEDELSIESATDYLHELRDNWSKLNRPPVFAGKPDDLGEDKSKKKKKKGKKAKKDVWGERYQLSFVSPSIVPTYFPSLRVFEYNISGLESTPLWKDAFKQPPVQADDAQKHLVLRDLSDSLVTESKSKQDKSKKKPKHKKPKDKKPKDPKLVIPDPPSKSSPPGPAYSAQTLSLTGYTQYFANLTFINNLTLEDQSISPKENDEFSLLESFTDWLLRWRRGKHGDKKPKNPEPQPRDFHFEVEYSTFEDKIYRLGDLTVNSFVDLAYRIGQKTKKSSVNAISDQVEDEDGDGDVDEFEVEDDDTDDSDAESDDDEDSEFEVDDKKKKKHGKGAKGGKDKKKKKKTKKHNKTWLHFLNHAFVGTVERRDLKKFARD</sequence>
<feature type="region of interest" description="Disordered" evidence="12">
    <location>
        <begin position="685"/>
        <end position="760"/>
    </location>
</feature>
<keyword evidence="10" id="KW-0472">Membrane</keyword>
<feature type="chain" id="PRO_5042128475" description="Endopolyphosphatase" evidence="13">
    <location>
        <begin position="17"/>
        <end position="784"/>
    </location>
</feature>
<dbReference type="GO" id="GO:0004309">
    <property type="term" value="F:exopolyphosphatase activity"/>
    <property type="evidence" value="ECO:0007669"/>
    <property type="project" value="TreeGrafter"/>
</dbReference>
<dbReference type="InterPro" id="IPR012358">
    <property type="entry name" value="EndopolyPtase_N1"/>
</dbReference>
<evidence type="ECO:0000313" key="15">
    <source>
        <dbReference type="EMBL" id="KAK3330850.1"/>
    </source>
</evidence>
<evidence type="ECO:0000256" key="7">
    <source>
        <dbReference type="ARBA" id="ARBA00022801"/>
    </source>
</evidence>
<dbReference type="InterPro" id="IPR041805">
    <property type="entry name" value="ASMase/PPN1_MPP"/>
</dbReference>
<feature type="compositionally biased region" description="Basic residues" evidence="12">
    <location>
        <begin position="540"/>
        <end position="553"/>
    </location>
</feature>
<dbReference type="GO" id="GO:0006798">
    <property type="term" value="P:polyphosphate catabolic process"/>
    <property type="evidence" value="ECO:0007669"/>
    <property type="project" value="TreeGrafter"/>
</dbReference>
<feature type="compositionally biased region" description="Basic and acidic residues" evidence="12">
    <location>
        <begin position="442"/>
        <end position="451"/>
    </location>
</feature>
<dbReference type="Proteomes" id="UP001283341">
    <property type="component" value="Unassembled WGS sequence"/>
</dbReference>
<keyword evidence="7" id="KW-0378">Hydrolase</keyword>
<feature type="compositionally biased region" description="Pro residues" evidence="12">
    <location>
        <begin position="563"/>
        <end position="574"/>
    </location>
</feature>
<dbReference type="GO" id="GO:0000298">
    <property type="term" value="F:endopolyphosphatase activity"/>
    <property type="evidence" value="ECO:0007669"/>
    <property type="project" value="UniProtKB-EC"/>
</dbReference>
<dbReference type="PIRSF" id="PIRSF027093">
    <property type="entry name" value="EndopolyPtase_N1"/>
    <property type="match status" value="1"/>
</dbReference>
<feature type="signal peptide" evidence="13">
    <location>
        <begin position="1"/>
        <end position="16"/>
    </location>
</feature>
<evidence type="ECO:0000256" key="1">
    <source>
        <dbReference type="ARBA" id="ARBA00004576"/>
    </source>
</evidence>
<dbReference type="EMBL" id="JAUEDM010000001">
    <property type="protein sequence ID" value="KAK3330850.1"/>
    <property type="molecule type" value="Genomic_DNA"/>
</dbReference>
<evidence type="ECO:0000256" key="11">
    <source>
        <dbReference type="ARBA" id="ARBA00023180"/>
    </source>
</evidence>
<dbReference type="Gene3D" id="3.60.21.10">
    <property type="match status" value="1"/>
</dbReference>
<keyword evidence="8" id="KW-0735">Signal-anchor</keyword>
<evidence type="ECO:0000256" key="2">
    <source>
        <dbReference type="ARBA" id="ARBA00010399"/>
    </source>
</evidence>
<dbReference type="PANTHER" id="PTHR10340">
    <property type="entry name" value="SPHINGOMYELIN PHOSPHODIESTERASE"/>
    <property type="match status" value="1"/>
</dbReference>
<dbReference type="EC" id="3.6.1.10" evidence="3"/>
<dbReference type="GO" id="GO:0005774">
    <property type="term" value="C:vacuolar membrane"/>
    <property type="evidence" value="ECO:0007669"/>
    <property type="project" value="UniProtKB-SubCell"/>
</dbReference>
<dbReference type="GO" id="GO:0008081">
    <property type="term" value="F:phosphoric diester hydrolase activity"/>
    <property type="evidence" value="ECO:0007669"/>
    <property type="project" value="TreeGrafter"/>
</dbReference>
<name>A0AAE0ITS7_9PEZI</name>
<dbReference type="InterPro" id="IPR029052">
    <property type="entry name" value="Metallo-depent_PP-like"/>
</dbReference>
<dbReference type="InterPro" id="IPR004843">
    <property type="entry name" value="Calcineurin-like_PHP"/>
</dbReference>
<dbReference type="AlphaFoldDB" id="A0AAE0ITS7"/>
<feature type="domain" description="Calcineurin-like phosphoesterase" evidence="14">
    <location>
        <begin position="112"/>
        <end position="377"/>
    </location>
</feature>
<feature type="compositionally biased region" description="Acidic residues" evidence="12">
    <location>
        <begin position="693"/>
        <end position="730"/>
    </location>
</feature>
<dbReference type="Pfam" id="PF00149">
    <property type="entry name" value="Metallophos"/>
    <property type="match status" value="1"/>
</dbReference>
<dbReference type="CDD" id="cd00842">
    <property type="entry name" value="MPP_ASMase"/>
    <property type="match status" value="1"/>
</dbReference>
<comment type="similarity">
    <text evidence="2">Belongs to the endopolyphosphatase PPN1 family.</text>
</comment>
<comment type="subcellular location">
    <subcellularLocation>
        <location evidence="1">Vacuole membrane</location>
        <topology evidence="1">Single-pass type II membrane protein</topology>
    </subcellularLocation>
</comment>
<evidence type="ECO:0000256" key="12">
    <source>
        <dbReference type="SAM" id="MobiDB-lite"/>
    </source>
</evidence>
<accession>A0AAE0ITS7</accession>
<dbReference type="GO" id="GO:0000324">
    <property type="term" value="C:fungal-type vacuole"/>
    <property type="evidence" value="ECO:0007669"/>
    <property type="project" value="TreeGrafter"/>
</dbReference>
<proteinExistence type="inferred from homology"/>
<evidence type="ECO:0000256" key="8">
    <source>
        <dbReference type="ARBA" id="ARBA00022968"/>
    </source>
</evidence>
<keyword evidence="11" id="KW-0325">Glycoprotein</keyword>
<evidence type="ECO:0000256" key="13">
    <source>
        <dbReference type="SAM" id="SignalP"/>
    </source>
</evidence>
<evidence type="ECO:0000256" key="5">
    <source>
        <dbReference type="ARBA" id="ARBA00022554"/>
    </source>
</evidence>
<reference evidence="15" key="2">
    <citation type="submission" date="2023-06" db="EMBL/GenBank/DDBJ databases">
        <authorList>
            <consortium name="Lawrence Berkeley National Laboratory"/>
            <person name="Haridas S."/>
            <person name="Hensen N."/>
            <person name="Bonometti L."/>
            <person name="Westerberg I."/>
            <person name="Brannstrom I.O."/>
            <person name="Guillou S."/>
            <person name="Cros-Aarteil S."/>
            <person name="Calhoun S."/>
            <person name="Kuo A."/>
            <person name="Mondo S."/>
            <person name="Pangilinan J."/>
            <person name="Riley R."/>
            <person name="Labutti K."/>
            <person name="Andreopoulos B."/>
            <person name="Lipzen A."/>
            <person name="Chen C."/>
            <person name="Yanf M."/>
            <person name="Daum C."/>
            <person name="Ng V."/>
            <person name="Clum A."/>
            <person name="Steindorff A."/>
            <person name="Ohm R."/>
            <person name="Martin F."/>
            <person name="Silar P."/>
            <person name="Natvig D."/>
            <person name="Lalanne C."/>
            <person name="Gautier V."/>
            <person name="Ament-Velasquez S.L."/>
            <person name="Kruys A."/>
            <person name="Hutchinson M.I."/>
            <person name="Powell A.J."/>
            <person name="Barry K."/>
            <person name="Miller A.N."/>
            <person name="Grigoriev I.V."/>
            <person name="Debuchy R."/>
            <person name="Gladieux P."/>
            <person name="Thoren M.H."/>
            <person name="Johannesson H."/>
        </authorList>
    </citation>
    <scope>NUCLEOTIDE SEQUENCE</scope>
    <source>
        <strain evidence="15">CBS 118394</strain>
    </source>
</reference>
<gene>
    <name evidence="15" type="ORF">B0H66DRAFT_579951</name>
</gene>
<evidence type="ECO:0000259" key="14">
    <source>
        <dbReference type="Pfam" id="PF00149"/>
    </source>
</evidence>
<reference evidence="15" key="1">
    <citation type="journal article" date="2023" name="Mol. Phylogenet. Evol.">
        <title>Genome-scale phylogeny and comparative genomics of the fungal order Sordariales.</title>
        <authorList>
            <person name="Hensen N."/>
            <person name="Bonometti L."/>
            <person name="Westerberg I."/>
            <person name="Brannstrom I.O."/>
            <person name="Guillou S."/>
            <person name="Cros-Aarteil S."/>
            <person name="Calhoun S."/>
            <person name="Haridas S."/>
            <person name="Kuo A."/>
            <person name="Mondo S."/>
            <person name="Pangilinan J."/>
            <person name="Riley R."/>
            <person name="LaButti K."/>
            <person name="Andreopoulos B."/>
            <person name="Lipzen A."/>
            <person name="Chen C."/>
            <person name="Yan M."/>
            <person name="Daum C."/>
            <person name="Ng V."/>
            <person name="Clum A."/>
            <person name="Steindorff A."/>
            <person name="Ohm R.A."/>
            <person name="Martin F."/>
            <person name="Silar P."/>
            <person name="Natvig D.O."/>
            <person name="Lalanne C."/>
            <person name="Gautier V."/>
            <person name="Ament-Velasquez S.L."/>
            <person name="Kruys A."/>
            <person name="Hutchinson M.I."/>
            <person name="Powell A.J."/>
            <person name="Barry K."/>
            <person name="Miller A.N."/>
            <person name="Grigoriev I.V."/>
            <person name="Debuchy R."/>
            <person name="Gladieux P."/>
            <person name="Hiltunen Thoren M."/>
            <person name="Johannesson H."/>
        </authorList>
    </citation>
    <scope>NUCLEOTIDE SEQUENCE</scope>
    <source>
        <strain evidence="15">CBS 118394</strain>
    </source>
</reference>
<feature type="region of interest" description="Disordered" evidence="12">
    <location>
        <begin position="441"/>
        <end position="460"/>
    </location>
</feature>
<keyword evidence="16" id="KW-1185">Reference proteome</keyword>